<evidence type="ECO:0000313" key="3">
    <source>
        <dbReference type="Proteomes" id="UP000823906"/>
    </source>
</evidence>
<evidence type="ECO:0000313" key="2">
    <source>
        <dbReference type="EMBL" id="HJC44859.1"/>
    </source>
</evidence>
<reference evidence="2" key="2">
    <citation type="submission" date="2021-04" db="EMBL/GenBank/DDBJ databases">
        <authorList>
            <person name="Gilroy R."/>
        </authorList>
    </citation>
    <scope>NUCLEOTIDE SEQUENCE</scope>
    <source>
        <strain evidence="2">ChiSjej5B23-2810</strain>
    </source>
</reference>
<accession>A0A9D2P916</accession>
<keyword evidence="1" id="KW-1133">Transmembrane helix</keyword>
<keyword evidence="1" id="KW-0812">Transmembrane</keyword>
<dbReference type="Proteomes" id="UP000823906">
    <property type="component" value="Unassembled WGS sequence"/>
</dbReference>
<dbReference type="AlphaFoldDB" id="A0A9D2P916"/>
<evidence type="ECO:0000256" key="1">
    <source>
        <dbReference type="SAM" id="Phobius"/>
    </source>
</evidence>
<gene>
    <name evidence="2" type="ORF">H9703_01765</name>
</gene>
<keyword evidence="1" id="KW-0472">Membrane</keyword>
<name>A0A9D2P916_9FIRM</name>
<sequence>MEMTVRMPANYNLLAEEEMTYTTGGATAVEALCAWIVPFYGWYKASTDIRDYRRKNPDSWLDTGLDYFVNHMGSNVTNMLYDIACASWFVSICLTGIGLVPTALIIFS</sequence>
<comment type="caution">
    <text evidence="2">The sequence shown here is derived from an EMBL/GenBank/DDBJ whole genome shotgun (WGS) entry which is preliminary data.</text>
</comment>
<organism evidence="2 3">
    <name type="scientific">Candidatus Faecalibacterium faecigallinarum</name>
    <dbReference type="NCBI Taxonomy" id="2838577"/>
    <lineage>
        <taxon>Bacteria</taxon>
        <taxon>Bacillati</taxon>
        <taxon>Bacillota</taxon>
        <taxon>Clostridia</taxon>
        <taxon>Eubacteriales</taxon>
        <taxon>Oscillospiraceae</taxon>
        <taxon>Faecalibacterium</taxon>
    </lineage>
</organism>
<feature type="transmembrane region" description="Helical" evidence="1">
    <location>
        <begin position="20"/>
        <end position="43"/>
    </location>
</feature>
<reference evidence="2" key="1">
    <citation type="journal article" date="2021" name="PeerJ">
        <title>Extensive microbial diversity within the chicken gut microbiome revealed by metagenomics and culture.</title>
        <authorList>
            <person name="Gilroy R."/>
            <person name="Ravi A."/>
            <person name="Getino M."/>
            <person name="Pursley I."/>
            <person name="Horton D.L."/>
            <person name="Alikhan N.F."/>
            <person name="Baker D."/>
            <person name="Gharbi K."/>
            <person name="Hall N."/>
            <person name="Watson M."/>
            <person name="Adriaenssens E.M."/>
            <person name="Foster-Nyarko E."/>
            <person name="Jarju S."/>
            <person name="Secka A."/>
            <person name="Antonio M."/>
            <person name="Oren A."/>
            <person name="Chaudhuri R.R."/>
            <person name="La Ragione R."/>
            <person name="Hildebrand F."/>
            <person name="Pallen M.J."/>
        </authorList>
    </citation>
    <scope>NUCLEOTIDE SEQUENCE</scope>
    <source>
        <strain evidence="2">ChiSjej5B23-2810</strain>
    </source>
</reference>
<protein>
    <submittedName>
        <fullName evidence="2">Uncharacterized protein</fullName>
    </submittedName>
</protein>
<dbReference type="EMBL" id="DWWN01000013">
    <property type="protein sequence ID" value="HJC44859.1"/>
    <property type="molecule type" value="Genomic_DNA"/>
</dbReference>
<feature type="transmembrane region" description="Helical" evidence="1">
    <location>
        <begin position="80"/>
        <end position="107"/>
    </location>
</feature>
<proteinExistence type="predicted"/>